<comment type="catalytic activity">
    <reaction evidence="1">
        <text>Hydrolysis of Pro-|-Xaa &gt;&gt; Ala-|-Xaa in oligopeptides.</text>
        <dbReference type="EC" id="3.4.21.26"/>
    </reaction>
</comment>
<feature type="chain" id="PRO_5026810107" description="prolyl oligopeptidase" evidence="6">
    <location>
        <begin position="23"/>
        <end position="759"/>
    </location>
</feature>
<evidence type="ECO:0000256" key="2">
    <source>
        <dbReference type="ARBA" id="ARBA00011897"/>
    </source>
</evidence>
<proteinExistence type="predicted"/>
<dbReference type="RefSeq" id="WP_171163395.1">
    <property type="nucleotide sequence ID" value="NZ_CP053073.1"/>
</dbReference>
<evidence type="ECO:0000256" key="4">
    <source>
        <dbReference type="ARBA" id="ARBA00022801"/>
    </source>
</evidence>
<dbReference type="InParanoid" id="A0A6M4HCR9"/>
<dbReference type="Gene3D" id="3.40.50.1820">
    <property type="entry name" value="alpha/beta hydrolase"/>
    <property type="match status" value="1"/>
</dbReference>
<dbReference type="GO" id="GO:0004252">
    <property type="term" value="F:serine-type endopeptidase activity"/>
    <property type="evidence" value="ECO:0007669"/>
    <property type="project" value="UniProtKB-EC"/>
</dbReference>
<dbReference type="InterPro" id="IPR051167">
    <property type="entry name" value="Prolyl_oligopep/macrocyclase"/>
</dbReference>
<feature type="domain" description="Peptidase S9 prolyl oligopeptidase catalytic" evidence="7">
    <location>
        <begin position="510"/>
        <end position="723"/>
    </location>
</feature>
<keyword evidence="6" id="KW-0732">Signal</keyword>
<dbReference type="SUPFAM" id="SSF53474">
    <property type="entry name" value="alpha/beta-Hydrolases"/>
    <property type="match status" value="1"/>
</dbReference>
<name>A0A6M4HCR9_9PROT</name>
<reference evidence="9 10" key="1">
    <citation type="submission" date="2020-04" db="EMBL/GenBank/DDBJ databases">
        <title>Usitatibacter rugosus gen. nov., sp. nov. and Usitatibacter palustris sp. nov., novel members of Usitatibacteraceae fam. nov. within the order Nitrosomonadales isolated from soil.</title>
        <authorList>
            <person name="Huber K.J."/>
            <person name="Neumann-Schaal M."/>
            <person name="Geppert A."/>
            <person name="Luckner M."/>
            <person name="Wanner G."/>
            <person name="Overmann J."/>
        </authorList>
    </citation>
    <scope>NUCLEOTIDE SEQUENCE [LARGE SCALE GENOMIC DNA]</scope>
    <source>
        <strain evidence="9 10">Swamp67</strain>
    </source>
</reference>
<sequence length="759" mass="82385">MKLIANITAALVAAALTFPVHAGPFDDPVQSTAPSPIVRPLEVRETHHGVEVVDPYRWLEDVQSAESQAFFRDQAAHTRALLDKLPGRTALLERIRSLSEFNTSITRVSLAGTRVFYLKAGPGLASPVLCMREGFSGAERVLLDPARFSEGNAKGAIDYFSVAPDGRHVAYGVSRGGSENAVLRVLDAGTGKDLPVVIDRTRFNPNIGWHPDGRQFFYARVPEEDAARKRYTNVRLYRHMLGRDVAQDEIVFASGVGGARDVPAQARPSIVIPAEGRHAYAVVRDGVRREIAVHMTDVHDLAAGKPRWTKIVAHDDGVTAIEAWRDDVFLLTHNGAPRYRVLGMKAGATVLAKARVVVPEGDAVIQSIALAQDALYLRSMVGGVDRLERVPIGLLGMKKPEFVKTPFDNHIAQLIAHPRRAGAVIRLQSWIEAPVVLEVDARSGDLKNTKLQPPPVADFSEMDEVRLYAPGHDGTKIPVTLVYRKTTMLTADNPLILMAYGSYGTSFLPTFDPARLAWLERGGIIAVAHVRGGGEYGESWHLAGRKGTKENTIRDFISAAEFISKYGFTSPKRIAIQGTSAGGIPTGGALVRRPELFAAVVPRVAVMDMLRFEFSANGPANVPEFGSIATREGFEALRVMSSYHQVKDGTPYPAVLLTTGMNDPRVDAWQPGKMAARLQAATTSGKPVLLRVENDAGHGIGTTRRQAEEELADIYSFLLWQFGHPDFQPPAPPPPPVVPAPATVPAAAVAVDPPKEAEK</sequence>
<dbReference type="Proteomes" id="UP000503096">
    <property type="component" value="Chromosome"/>
</dbReference>
<dbReference type="Pfam" id="PF02897">
    <property type="entry name" value="Peptidase_S9_N"/>
    <property type="match status" value="1"/>
</dbReference>
<evidence type="ECO:0000313" key="9">
    <source>
        <dbReference type="EMBL" id="QJR15797.1"/>
    </source>
</evidence>
<protein>
    <recommendedName>
        <fullName evidence="2">prolyl oligopeptidase</fullName>
        <ecNumber evidence="2">3.4.21.26</ecNumber>
    </recommendedName>
</protein>
<dbReference type="PANTHER" id="PTHR42881:SF2">
    <property type="entry name" value="PROLYL ENDOPEPTIDASE"/>
    <property type="match status" value="1"/>
</dbReference>
<dbReference type="InterPro" id="IPR023302">
    <property type="entry name" value="Pept_S9A_N"/>
</dbReference>
<feature type="domain" description="Peptidase S9A N-terminal" evidence="8">
    <location>
        <begin position="42"/>
        <end position="393"/>
    </location>
</feature>
<evidence type="ECO:0000256" key="3">
    <source>
        <dbReference type="ARBA" id="ARBA00022670"/>
    </source>
</evidence>
<dbReference type="PRINTS" id="PR00862">
    <property type="entry name" value="PROLIGOPTASE"/>
</dbReference>
<feature type="signal peptide" evidence="6">
    <location>
        <begin position="1"/>
        <end position="22"/>
    </location>
</feature>
<evidence type="ECO:0000313" key="10">
    <source>
        <dbReference type="Proteomes" id="UP000503096"/>
    </source>
</evidence>
<dbReference type="Pfam" id="PF00326">
    <property type="entry name" value="Peptidase_S9"/>
    <property type="match status" value="1"/>
</dbReference>
<dbReference type="KEGG" id="upl:DSM104440_02623"/>
<keyword evidence="5" id="KW-0720">Serine protease</keyword>
<dbReference type="Gene3D" id="2.130.10.120">
    <property type="entry name" value="Prolyl oligopeptidase, N-terminal domain"/>
    <property type="match status" value="1"/>
</dbReference>
<dbReference type="InterPro" id="IPR001375">
    <property type="entry name" value="Peptidase_S9_cat"/>
</dbReference>
<dbReference type="SUPFAM" id="SSF50993">
    <property type="entry name" value="Peptidase/esterase 'gauge' domain"/>
    <property type="match status" value="1"/>
</dbReference>
<keyword evidence="4 9" id="KW-0378">Hydrolase</keyword>
<dbReference type="EMBL" id="CP053073">
    <property type="protein sequence ID" value="QJR15797.1"/>
    <property type="molecule type" value="Genomic_DNA"/>
</dbReference>
<dbReference type="AlphaFoldDB" id="A0A6M4HCR9"/>
<dbReference type="GO" id="GO:0070012">
    <property type="term" value="F:oligopeptidase activity"/>
    <property type="evidence" value="ECO:0007669"/>
    <property type="project" value="TreeGrafter"/>
</dbReference>
<evidence type="ECO:0000256" key="5">
    <source>
        <dbReference type="ARBA" id="ARBA00022825"/>
    </source>
</evidence>
<gene>
    <name evidence="9" type="primary">f1pep1_2</name>
    <name evidence="9" type="ORF">DSM104440_02623</name>
</gene>
<dbReference type="PANTHER" id="PTHR42881">
    <property type="entry name" value="PROLYL ENDOPEPTIDASE"/>
    <property type="match status" value="1"/>
</dbReference>
<evidence type="ECO:0000259" key="8">
    <source>
        <dbReference type="Pfam" id="PF02897"/>
    </source>
</evidence>
<dbReference type="GO" id="GO:0006508">
    <property type="term" value="P:proteolysis"/>
    <property type="evidence" value="ECO:0007669"/>
    <property type="project" value="UniProtKB-KW"/>
</dbReference>
<evidence type="ECO:0000256" key="6">
    <source>
        <dbReference type="SAM" id="SignalP"/>
    </source>
</evidence>
<dbReference type="EC" id="3.4.21.26" evidence="2"/>
<organism evidence="9 10">
    <name type="scientific">Usitatibacter palustris</name>
    <dbReference type="NCBI Taxonomy" id="2732487"/>
    <lineage>
        <taxon>Bacteria</taxon>
        <taxon>Pseudomonadati</taxon>
        <taxon>Pseudomonadota</taxon>
        <taxon>Betaproteobacteria</taxon>
        <taxon>Nitrosomonadales</taxon>
        <taxon>Usitatibacteraceae</taxon>
        <taxon>Usitatibacter</taxon>
    </lineage>
</organism>
<accession>A0A6M4HCR9</accession>
<evidence type="ECO:0000256" key="1">
    <source>
        <dbReference type="ARBA" id="ARBA00001070"/>
    </source>
</evidence>
<dbReference type="GO" id="GO:0005829">
    <property type="term" value="C:cytosol"/>
    <property type="evidence" value="ECO:0007669"/>
    <property type="project" value="TreeGrafter"/>
</dbReference>
<dbReference type="InterPro" id="IPR029058">
    <property type="entry name" value="AB_hydrolase_fold"/>
</dbReference>
<keyword evidence="3" id="KW-0645">Protease</keyword>
<keyword evidence="10" id="KW-1185">Reference proteome</keyword>
<dbReference type="InterPro" id="IPR002470">
    <property type="entry name" value="Peptidase_S9A"/>
</dbReference>
<evidence type="ECO:0000259" key="7">
    <source>
        <dbReference type="Pfam" id="PF00326"/>
    </source>
</evidence>